<geneLocation type="plastid" evidence="5"/>
<dbReference type="PANTHER" id="PTHR36895">
    <property type="match status" value="1"/>
</dbReference>
<gene>
    <name evidence="5" type="primary">ycf23</name>
</gene>
<evidence type="ECO:0000256" key="3">
    <source>
        <dbReference type="ARBA" id="ARBA00021523"/>
    </source>
</evidence>
<reference evidence="5" key="2">
    <citation type="submission" date="2019-04" db="EMBL/GenBank/DDBJ databases">
        <authorList>
            <person name="Pasella M."/>
        </authorList>
    </citation>
    <scope>NUCLEOTIDE SEQUENCE</scope>
    <source>
        <strain evidence="5">PD1141</strain>
    </source>
</reference>
<evidence type="ECO:0000256" key="1">
    <source>
        <dbReference type="ARBA" id="ARBA00004474"/>
    </source>
</evidence>
<reference evidence="5" key="1">
    <citation type="journal article" date="2019" name="Mol. Phylogenet. Evol.">
        <title>Morphological evolution and classification of the red algal order Ceramiales inferred using plastid phylogenomics.</title>
        <authorList>
            <person name="Diaz-Tapia P."/>
            <person name="Pasella M.M."/>
            <person name="Verbruggen H."/>
            <person name="Maggs C.A."/>
        </authorList>
    </citation>
    <scope>NUCLEOTIDE SEQUENCE</scope>
    <source>
        <strain evidence="5">PD1141</strain>
    </source>
</reference>
<comment type="similarity">
    <text evidence="2">Belongs to the ycf23 family.</text>
</comment>
<dbReference type="PANTHER" id="PTHR36895:SF1">
    <property type="entry name" value="YCF23 PROTEIN"/>
    <property type="match status" value="1"/>
</dbReference>
<dbReference type="SUPFAM" id="SSF51366">
    <property type="entry name" value="Ribulose-phoshate binding barrel"/>
    <property type="match status" value="1"/>
</dbReference>
<name>A0A4D6WZH1_9FLOR</name>
<keyword evidence="4 5" id="KW-0934">Plastid</keyword>
<evidence type="ECO:0000313" key="5">
    <source>
        <dbReference type="EMBL" id="QCI09029.1"/>
    </source>
</evidence>
<proteinExistence type="inferred from homology"/>
<dbReference type="AlphaFoldDB" id="A0A4D6WZH1"/>
<dbReference type="Pfam" id="PF04481">
    <property type="entry name" value="DUF561"/>
    <property type="match status" value="1"/>
</dbReference>
<dbReference type="EMBL" id="MK814743">
    <property type="protein sequence ID" value="QCI09029.1"/>
    <property type="molecule type" value="Genomic_DNA"/>
</dbReference>
<dbReference type="GO" id="GO:0009536">
    <property type="term" value="C:plastid"/>
    <property type="evidence" value="ECO:0007669"/>
    <property type="project" value="UniProtKB-SubCell"/>
</dbReference>
<comment type="subcellular location">
    <subcellularLocation>
        <location evidence="1">Plastid</location>
    </subcellularLocation>
</comment>
<sequence>MTLLNTELNKSFIQKKVVKIITGLNNFDINYIIKVVKASEIANATYIDIAANTKIVSIIRSFTNLPICVSSIDPIELYNCTLVGANMVEIGNFDSLYTKHLFFSPSQIYQLAKKTKSLINNIDICVTIPHTLILSDQIKLAINLQNLGINVLQTEGLSTKKNIFNKDSNLQDDIIFNSANKASSALSSTYAMANVVNIPIITSSGINSLSAPIAMCYGASAVGIGSALNHYKTIYQMSNYINEIVSSVSYQNKCLYDKKSIKLNSYNLLQNYSQIFLI</sequence>
<accession>A0A4D6WZH1</accession>
<organism evidence="5">
    <name type="scientific">Inkyuleea mariana</name>
    <dbReference type="NCBI Taxonomy" id="123988"/>
    <lineage>
        <taxon>Eukaryota</taxon>
        <taxon>Rhodophyta</taxon>
        <taxon>Florideophyceae</taxon>
        <taxon>Rhodymeniophycidae</taxon>
        <taxon>Ceramiales</taxon>
        <taxon>Ceramiaceae</taxon>
        <taxon>Inkyuleea</taxon>
    </lineage>
</organism>
<dbReference type="InterPro" id="IPR011060">
    <property type="entry name" value="RibuloseP-bd_barrel"/>
</dbReference>
<dbReference type="InterPro" id="IPR007570">
    <property type="entry name" value="Uncharacterised_Ycf23"/>
</dbReference>
<protein>
    <recommendedName>
        <fullName evidence="3">Uncharacterized protein ycf23</fullName>
    </recommendedName>
</protein>
<evidence type="ECO:0000256" key="2">
    <source>
        <dbReference type="ARBA" id="ARBA00009664"/>
    </source>
</evidence>
<evidence type="ECO:0000256" key="4">
    <source>
        <dbReference type="ARBA" id="ARBA00022640"/>
    </source>
</evidence>